<dbReference type="EMBL" id="CP017563">
    <property type="protein sequence ID" value="APA89847.1"/>
    <property type="molecule type" value="Genomic_DNA"/>
</dbReference>
<dbReference type="KEGG" id="pspw:BJG93_30800"/>
<comment type="similarity">
    <text evidence="1">Belongs to the glycosyltransferase 2 family.</text>
</comment>
<name>A0A1I9YUI7_9BURK</name>
<organism evidence="5 6">
    <name type="scientific">Paraburkholderia sprentiae WSM5005</name>
    <dbReference type="NCBI Taxonomy" id="754502"/>
    <lineage>
        <taxon>Bacteria</taxon>
        <taxon>Pseudomonadati</taxon>
        <taxon>Pseudomonadota</taxon>
        <taxon>Betaproteobacteria</taxon>
        <taxon>Burkholderiales</taxon>
        <taxon>Burkholderiaceae</taxon>
        <taxon>Paraburkholderia</taxon>
    </lineage>
</organism>
<dbReference type="SUPFAM" id="SSF53448">
    <property type="entry name" value="Nucleotide-diphospho-sugar transferases"/>
    <property type="match status" value="1"/>
</dbReference>
<dbReference type="InterPro" id="IPR029044">
    <property type="entry name" value="Nucleotide-diphossugar_trans"/>
</dbReference>
<keyword evidence="2 5" id="KW-0328">Glycosyltransferase</keyword>
<proteinExistence type="inferred from homology"/>
<evidence type="ECO:0000256" key="2">
    <source>
        <dbReference type="ARBA" id="ARBA00022676"/>
    </source>
</evidence>
<evidence type="ECO:0000313" key="6">
    <source>
        <dbReference type="Proteomes" id="UP000179860"/>
    </source>
</evidence>
<keyword evidence="6" id="KW-1185">Reference proteome</keyword>
<dbReference type="RefSeq" id="WP_027194806.1">
    <property type="nucleotide sequence ID" value="NZ_CP017563.2"/>
</dbReference>
<evidence type="ECO:0000256" key="3">
    <source>
        <dbReference type="ARBA" id="ARBA00022679"/>
    </source>
</evidence>
<geneLocation type="plasmid" evidence="5 6">
    <name>pl1WSM5005</name>
</geneLocation>
<dbReference type="EC" id="2.4.-.-" evidence="5"/>
<evidence type="ECO:0000256" key="1">
    <source>
        <dbReference type="ARBA" id="ARBA00006739"/>
    </source>
</evidence>
<dbReference type="Gene3D" id="3.90.550.10">
    <property type="entry name" value="Spore Coat Polysaccharide Biosynthesis Protein SpsA, Chain A"/>
    <property type="match status" value="1"/>
</dbReference>
<dbReference type="GO" id="GO:0016757">
    <property type="term" value="F:glycosyltransferase activity"/>
    <property type="evidence" value="ECO:0007669"/>
    <property type="project" value="UniProtKB-KW"/>
</dbReference>
<dbReference type="InterPro" id="IPR001173">
    <property type="entry name" value="Glyco_trans_2-like"/>
</dbReference>
<dbReference type="PANTHER" id="PTHR43179">
    <property type="entry name" value="RHAMNOSYLTRANSFERASE WBBL"/>
    <property type="match status" value="1"/>
</dbReference>
<dbReference type="PANTHER" id="PTHR43179:SF12">
    <property type="entry name" value="GALACTOFURANOSYLTRANSFERASE GLFT2"/>
    <property type="match status" value="1"/>
</dbReference>
<evidence type="ECO:0000313" key="5">
    <source>
        <dbReference type="EMBL" id="APA89847.1"/>
    </source>
</evidence>
<reference evidence="5" key="2">
    <citation type="submission" date="2021-06" db="EMBL/GenBank/DDBJ databases">
        <authorList>
            <person name="Rogers T.H."/>
            <person name="Ramsay J.P."/>
            <person name="Wang P."/>
            <person name="Terpolilli J."/>
        </authorList>
    </citation>
    <scope>NUCLEOTIDE SEQUENCE</scope>
    <source>
        <strain evidence="5">WSM5005</strain>
        <plasmid evidence="5">pl1WSM5005</plasmid>
    </source>
</reference>
<gene>
    <name evidence="5" type="ORF">BJG93_30800</name>
</gene>
<keyword evidence="3 5" id="KW-0808">Transferase</keyword>
<protein>
    <submittedName>
        <fullName evidence="5">Glycosyltransferase</fullName>
        <ecNumber evidence="5">2.4.-.-</ecNumber>
    </submittedName>
</protein>
<feature type="domain" description="Glycosyltransferase 2-like" evidence="4">
    <location>
        <begin position="11"/>
        <end position="167"/>
    </location>
</feature>
<evidence type="ECO:0000259" key="4">
    <source>
        <dbReference type="Pfam" id="PF00535"/>
    </source>
</evidence>
<accession>A0A1I9YUI7</accession>
<dbReference type="Pfam" id="PF00535">
    <property type="entry name" value="Glycos_transf_2"/>
    <property type="match status" value="1"/>
</dbReference>
<dbReference type="Proteomes" id="UP000179860">
    <property type="component" value="Plasmid pl1WSM5005"/>
</dbReference>
<keyword evidence="5" id="KW-0614">Plasmid</keyword>
<dbReference type="OrthoDB" id="9787979at2"/>
<dbReference type="AlphaFoldDB" id="A0A1I9YUI7"/>
<sequence>MQREATHPRISIVVLTYNRAGELLTTLERLLALPEKPPIIVADNGSTDNTVALVQARCPTVRVVECNGNLGAAGRNRALACVETDYVAFCDDDTWWEPGSLERAVQLLDAWPRIGVLNARVAVGADNATDPTCALMRASPLGRVGLPGPSLIGYMAGACVFRTALFREVGGYEPRLFIGGEEALVSLDVLASGYAIVYCEQLTLHHHPSPVRDSALRRRTLARNAAWVAWLRLPWSEALSATLRALDVFARERTLRHDGIELLAGLAWAARARRLVPQSILAMRERVRAAERNLDAAATTTVGNFDAPT</sequence>
<reference evidence="5" key="1">
    <citation type="submission" date="2016-09" db="EMBL/GenBank/DDBJ databases">
        <title>The Complete Genome of Burkholderia sprentiae wsm5005.</title>
        <authorList>
            <person name="De Meyer S."/>
            <person name="Wang P."/>
            <person name="Terpolilli J."/>
        </authorList>
    </citation>
    <scope>NUCLEOTIDE SEQUENCE [LARGE SCALE GENOMIC DNA]</scope>
    <source>
        <strain evidence="5">WSM5005</strain>
        <plasmid evidence="5">pl1WSM5005</plasmid>
    </source>
</reference>